<dbReference type="KEGG" id="cqi:110736912"/>
<dbReference type="OMA" id="LEDLEMC"/>
<keyword evidence="2" id="KW-1185">Reference proteome</keyword>
<accession>A0A803LG49</accession>
<dbReference type="PANTHER" id="PTHR33070:SF129">
    <property type="entry name" value="DUF241 DOMAIN PROTEIN"/>
    <property type="match status" value="1"/>
</dbReference>
<dbReference type="Gramene" id="AUR62012946-RA">
    <property type="protein sequence ID" value="AUR62012946-RA:cds"/>
    <property type="gene ID" value="AUR62012946"/>
</dbReference>
<dbReference type="RefSeq" id="XP_021772945.1">
    <property type="nucleotide sequence ID" value="XM_021917253.1"/>
</dbReference>
<dbReference type="OrthoDB" id="1701699at2759"/>
<sequence length="302" mass="34258">MANSPSNQPIRSISLPSRPHPLVPQIDEHLASLRSFEVVSTSVSQLSSLGHKLNILKDVYDCLGDLILLPQNELKLKQYSNARCIDELLDGSLRLLDVCGIAKDALSQVKEHMQEIQSSLRRRSNAELSIGEEMVRYVNMRKNTKMMIKRCSKEVKDMMKKKPIFQEDYKNVAMVDVLREVEGATAEIFESLLEAISGSKAVSHKRSASLSNVMCRLIKYQNESFNKEEEVSRNEFEDIDSTLSSLLIAQKKRSCLNVEQAENLRGKFVKLDSAIQDLDEVLEGLFRCLVKTRATLLNLSYY</sequence>
<dbReference type="Pfam" id="PF03087">
    <property type="entry name" value="BPS1"/>
    <property type="match status" value="1"/>
</dbReference>
<dbReference type="GeneID" id="110736912"/>
<protein>
    <submittedName>
        <fullName evidence="1">Uncharacterized protein</fullName>
    </submittedName>
</protein>
<dbReference type="GO" id="GO:0048367">
    <property type="term" value="P:shoot system development"/>
    <property type="evidence" value="ECO:0007669"/>
    <property type="project" value="InterPro"/>
</dbReference>
<proteinExistence type="predicted"/>
<dbReference type="GO" id="GO:0048364">
    <property type="term" value="P:root development"/>
    <property type="evidence" value="ECO:0007669"/>
    <property type="project" value="InterPro"/>
</dbReference>
<name>A0A803LG49_CHEQI</name>
<reference evidence="1" key="2">
    <citation type="submission" date="2021-03" db="UniProtKB">
        <authorList>
            <consortium name="EnsemblPlants"/>
        </authorList>
    </citation>
    <scope>IDENTIFICATION</scope>
</reference>
<gene>
    <name evidence="1" type="primary">LOC110736912</name>
</gene>
<dbReference type="Proteomes" id="UP000596660">
    <property type="component" value="Unplaced"/>
</dbReference>
<organism evidence="1 2">
    <name type="scientific">Chenopodium quinoa</name>
    <name type="common">Quinoa</name>
    <dbReference type="NCBI Taxonomy" id="63459"/>
    <lineage>
        <taxon>Eukaryota</taxon>
        <taxon>Viridiplantae</taxon>
        <taxon>Streptophyta</taxon>
        <taxon>Embryophyta</taxon>
        <taxon>Tracheophyta</taxon>
        <taxon>Spermatophyta</taxon>
        <taxon>Magnoliopsida</taxon>
        <taxon>eudicotyledons</taxon>
        <taxon>Gunneridae</taxon>
        <taxon>Pentapetalae</taxon>
        <taxon>Caryophyllales</taxon>
        <taxon>Chenopodiaceae</taxon>
        <taxon>Chenopodioideae</taxon>
        <taxon>Atripliceae</taxon>
        <taxon>Chenopodium</taxon>
    </lineage>
</organism>
<dbReference type="InterPro" id="IPR004320">
    <property type="entry name" value="BPS1_pln"/>
</dbReference>
<reference evidence="1" key="1">
    <citation type="journal article" date="2017" name="Nature">
        <title>The genome of Chenopodium quinoa.</title>
        <authorList>
            <person name="Jarvis D.E."/>
            <person name="Ho Y.S."/>
            <person name="Lightfoot D.J."/>
            <person name="Schmoeckel S.M."/>
            <person name="Li B."/>
            <person name="Borm T.J.A."/>
            <person name="Ohyanagi H."/>
            <person name="Mineta K."/>
            <person name="Michell C.T."/>
            <person name="Saber N."/>
            <person name="Kharbatia N.M."/>
            <person name="Rupper R.R."/>
            <person name="Sharp A.R."/>
            <person name="Dally N."/>
            <person name="Boughton B.A."/>
            <person name="Woo Y.H."/>
            <person name="Gao G."/>
            <person name="Schijlen E.G.W.M."/>
            <person name="Guo X."/>
            <person name="Momin A.A."/>
            <person name="Negrao S."/>
            <person name="Al-Babili S."/>
            <person name="Gehring C."/>
            <person name="Roessner U."/>
            <person name="Jung C."/>
            <person name="Murphy K."/>
            <person name="Arold S.T."/>
            <person name="Gojobori T."/>
            <person name="van der Linden C.G."/>
            <person name="van Loo E.N."/>
            <person name="Jellen E.N."/>
            <person name="Maughan P.J."/>
            <person name="Tester M."/>
        </authorList>
    </citation>
    <scope>NUCLEOTIDE SEQUENCE [LARGE SCALE GENOMIC DNA]</scope>
    <source>
        <strain evidence="1">cv. PI 614886</strain>
    </source>
</reference>
<dbReference type="PANTHER" id="PTHR33070">
    <property type="entry name" value="OS06G0725500 PROTEIN"/>
    <property type="match status" value="1"/>
</dbReference>
<evidence type="ECO:0000313" key="2">
    <source>
        <dbReference type="Proteomes" id="UP000596660"/>
    </source>
</evidence>
<evidence type="ECO:0000313" key="1">
    <source>
        <dbReference type="EnsemblPlants" id="AUR62012946-RA:cds"/>
    </source>
</evidence>
<dbReference type="AlphaFoldDB" id="A0A803LG49"/>
<dbReference type="EnsemblPlants" id="AUR62012946-RA">
    <property type="protein sequence ID" value="AUR62012946-RA:cds"/>
    <property type="gene ID" value="AUR62012946"/>
</dbReference>
<dbReference type="SMR" id="A0A803LG49"/>